<name>A0A8H7NB09_BIOOC</name>
<evidence type="ECO:0000313" key="3">
    <source>
        <dbReference type="Proteomes" id="UP000616885"/>
    </source>
</evidence>
<evidence type="ECO:0000256" key="1">
    <source>
        <dbReference type="SAM" id="MobiDB-lite"/>
    </source>
</evidence>
<feature type="region of interest" description="Disordered" evidence="1">
    <location>
        <begin position="47"/>
        <end position="91"/>
    </location>
</feature>
<sequence>MGENAVERAWKLTDEDHTVPCGGPKDSSKLCERGVVPRPLPLRRLAGDVDGAAPAASLSEKARTSRGRLESEAAVGDGNQSMRPKAAAAPS</sequence>
<evidence type="ECO:0000313" key="2">
    <source>
        <dbReference type="EMBL" id="KAF9752330.1"/>
    </source>
</evidence>
<feature type="compositionally biased region" description="Basic and acidic residues" evidence="1">
    <location>
        <begin position="60"/>
        <end position="71"/>
    </location>
</feature>
<protein>
    <submittedName>
        <fullName evidence="2">Uncharacterized protein</fullName>
    </submittedName>
</protein>
<dbReference type="Proteomes" id="UP000616885">
    <property type="component" value="Unassembled WGS sequence"/>
</dbReference>
<proteinExistence type="predicted"/>
<dbReference type="EMBL" id="JADCTT010000005">
    <property type="protein sequence ID" value="KAF9752330.1"/>
    <property type="molecule type" value="Genomic_DNA"/>
</dbReference>
<gene>
    <name evidence="2" type="ORF">IM811_014124</name>
</gene>
<reference evidence="2" key="1">
    <citation type="submission" date="2020-10" db="EMBL/GenBank/DDBJ databases">
        <title>High-Quality Genome Resource of Clonostachys rosea strain S41 by Oxford Nanopore Long-Read Sequencing.</title>
        <authorList>
            <person name="Wang H."/>
        </authorList>
    </citation>
    <scope>NUCLEOTIDE SEQUENCE</scope>
    <source>
        <strain evidence="2">S41</strain>
    </source>
</reference>
<dbReference type="AlphaFoldDB" id="A0A8H7NB09"/>
<comment type="caution">
    <text evidence="2">The sequence shown here is derived from an EMBL/GenBank/DDBJ whole genome shotgun (WGS) entry which is preliminary data.</text>
</comment>
<accession>A0A8H7NB09</accession>
<organism evidence="2 3">
    <name type="scientific">Bionectria ochroleuca</name>
    <name type="common">Gliocladium roseum</name>
    <dbReference type="NCBI Taxonomy" id="29856"/>
    <lineage>
        <taxon>Eukaryota</taxon>
        <taxon>Fungi</taxon>
        <taxon>Dikarya</taxon>
        <taxon>Ascomycota</taxon>
        <taxon>Pezizomycotina</taxon>
        <taxon>Sordariomycetes</taxon>
        <taxon>Hypocreomycetidae</taxon>
        <taxon>Hypocreales</taxon>
        <taxon>Bionectriaceae</taxon>
        <taxon>Clonostachys</taxon>
    </lineage>
</organism>